<evidence type="ECO:0000256" key="1">
    <source>
        <dbReference type="ARBA" id="ARBA00004123"/>
    </source>
</evidence>
<protein>
    <recommendedName>
        <fullName evidence="8">SWIM-type domain-containing protein</fullName>
    </recommendedName>
</protein>
<dbReference type="Pfam" id="PF13934">
    <property type="entry name" value="ELYS"/>
    <property type="match status" value="1"/>
</dbReference>
<evidence type="ECO:0000313" key="10">
    <source>
        <dbReference type="Proteomes" id="UP000289738"/>
    </source>
</evidence>
<dbReference type="EMBL" id="SDMP01000002">
    <property type="protein sequence ID" value="RYR74121.1"/>
    <property type="molecule type" value="Genomic_DNA"/>
</dbReference>
<evidence type="ECO:0000256" key="7">
    <source>
        <dbReference type="SAM" id="MobiDB-lite"/>
    </source>
</evidence>
<comment type="subcellular location">
    <subcellularLocation>
        <location evidence="1">Nucleus</location>
    </subcellularLocation>
</comment>
<keyword evidence="3 6" id="KW-0863">Zinc-finger</keyword>
<feature type="region of interest" description="Disordered" evidence="7">
    <location>
        <begin position="630"/>
        <end position="656"/>
    </location>
</feature>
<dbReference type="Pfam" id="PF03101">
    <property type="entry name" value="FAR1"/>
    <property type="match status" value="1"/>
</dbReference>
<keyword evidence="5" id="KW-0539">Nucleus</keyword>
<gene>
    <name evidence="9" type="ORF">Ahy_A02g008745</name>
</gene>
<evidence type="ECO:0000256" key="6">
    <source>
        <dbReference type="PROSITE-ProRule" id="PRU00325"/>
    </source>
</evidence>
<evidence type="ECO:0000256" key="3">
    <source>
        <dbReference type="ARBA" id="ARBA00022771"/>
    </source>
</evidence>
<dbReference type="PANTHER" id="PTHR47718:SF15">
    <property type="entry name" value="PROTEIN FAR1-RELATED SEQUENCE 5-LIKE"/>
    <property type="match status" value="1"/>
</dbReference>
<accession>A0A445EFC7</accession>
<dbReference type="AlphaFoldDB" id="A0A445EFC7"/>
<dbReference type="PANTHER" id="PTHR47718">
    <property type="entry name" value="OS01G0519700 PROTEIN"/>
    <property type="match status" value="1"/>
</dbReference>
<dbReference type="GO" id="GO:0005634">
    <property type="term" value="C:nucleus"/>
    <property type="evidence" value="ECO:0007669"/>
    <property type="project" value="UniProtKB-SubCell"/>
</dbReference>
<comment type="caution">
    <text evidence="9">The sequence shown here is derived from an EMBL/GenBank/DDBJ whole genome shotgun (WGS) entry which is preliminary data.</text>
</comment>
<keyword evidence="2" id="KW-0479">Metal-binding</keyword>
<dbReference type="Pfam" id="PF04434">
    <property type="entry name" value="SWIM"/>
    <property type="match status" value="1"/>
</dbReference>
<dbReference type="Proteomes" id="UP000289738">
    <property type="component" value="Chromosome A02"/>
</dbReference>
<evidence type="ECO:0000256" key="2">
    <source>
        <dbReference type="ARBA" id="ARBA00022723"/>
    </source>
</evidence>
<dbReference type="InterPro" id="IPR007527">
    <property type="entry name" value="Znf_SWIM"/>
</dbReference>
<keyword evidence="4" id="KW-0862">Zinc</keyword>
<reference evidence="9 10" key="1">
    <citation type="submission" date="2019-01" db="EMBL/GenBank/DDBJ databases">
        <title>Sequencing of cultivated peanut Arachis hypogaea provides insights into genome evolution and oil improvement.</title>
        <authorList>
            <person name="Chen X."/>
        </authorList>
    </citation>
    <scope>NUCLEOTIDE SEQUENCE [LARGE SCALE GENOMIC DNA]</scope>
    <source>
        <strain evidence="10">cv. Fuhuasheng</strain>
        <tissue evidence="9">Leaves</tissue>
    </source>
</reference>
<organism evidence="9 10">
    <name type="scientific">Arachis hypogaea</name>
    <name type="common">Peanut</name>
    <dbReference type="NCBI Taxonomy" id="3818"/>
    <lineage>
        <taxon>Eukaryota</taxon>
        <taxon>Viridiplantae</taxon>
        <taxon>Streptophyta</taxon>
        <taxon>Embryophyta</taxon>
        <taxon>Tracheophyta</taxon>
        <taxon>Spermatophyta</taxon>
        <taxon>Magnoliopsida</taxon>
        <taxon>eudicotyledons</taxon>
        <taxon>Gunneridae</taxon>
        <taxon>Pentapetalae</taxon>
        <taxon>rosids</taxon>
        <taxon>fabids</taxon>
        <taxon>Fabales</taxon>
        <taxon>Fabaceae</taxon>
        <taxon>Papilionoideae</taxon>
        <taxon>50 kb inversion clade</taxon>
        <taxon>dalbergioids sensu lato</taxon>
        <taxon>Dalbergieae</taxon>
        <taxon>Pterocarpus clade</taxon>
        <taxon>Arachis</taxon>
    </lineage>
</organism>
<keyword evidence="10" id="KW-1185">Reference proteome</keyword>
<dbReference type="STRING" id="3818.A0A445EFC7"/>
<evidence type="ECO:0000259" key="8">
    <source>
        <dbReference type="PROSITE" id="PS50966"/>
    </source>
</evidence>
<feature type="domain" description="SWIM-type" evidence="8">
    <location>
        <begin position="502"/>
        <end position="537"/>
    </location>
</feature>
<dbReference type="InterPro" id="IPR025151">
    <property type="entry name" value="ELYS_dom"/>
</dbReference>
<evidence type="ECO:0000256" key="4">
    <source>
        <dbReference type="ARBA" id="ARBA00022833"/>
    </source>
</evidence>
<evidence type="ECO:0000313" key="9">
    <source>
        <dbReference type="EMBL" id="RYR74121.1"/>
    </source>
</evidence>
<dbReference type="SMART" id="SM00575">
    <property type="entry name" value="ZnF_PMZ"/>
    <property type="match status" value="1"/>
</dbReference>
<dbReference type="InterPro" id="IPR006564">
    <property type="entry name" value="Znf_PMZ"/>
</dbReference>
<dbReference type="InterPro" id="IPR004330">
    <property type="entry name" value="FAR1_DNA_bnd_dom"/>
</dbReference>
<sequence>MSDSGPFGSRLGLSFGVGRMKDYGMGVVVFAVLTLSMVDTHAYKARLREYGLKFKLIVERAHIPREGRSSVWEMASCSRVVHEKGCGNGDDSDPDGEMATRAGDDEEKMLDIGVEEDECEGLIYKQSEGTTNTISNAGGVTAADVLKMEFNSPAEATIFYEEYSRAKGFAMRQGKKLKNKNGDFVRYTYLCNRQGFRDKKWLEKVDRKREHKVVTRCGCPVEMRIKPKGDSGRWIVSLFVEEHNHELLPMKYVDYLPAHRKISDVDIAHMESMRQVGISIPKIYESIAAQAGGFNLVPFTKRDMYNEIRRQRAMHNGDVNAALRVLEGAARTDEKLYWRYEVAEFEMLWDAMVEECGVRELEWVKDVYEKKSSWATAYIRGRFYAGLRTTSRCESLHAKLGRFVESRYGILEFVTNFQRCVDFLRDNEEELDFRSSYGTPVLQTQFPELEKSGAINFTREIFSRYRESLKRCVRVTILECIEREDRCVYVTQKYRRPNSRWDVVHMKRKEEFLCSCLRMESFGLPCVHILAVLVRLDIDSLPKSLVLARLSKAAKEDLCYEPLSSRYSDAGVLYRSRVGAFLQHCKRLAKVACIREEDFRQYLAKVVEDTCWLEKKNGLGGAVAGNGAGNSGGGVRDPISVRTKGTGRGNEPLGSRGIKRRKCSTCGCVGHRRTRCPNAPPTSAPSTQGEGANMLSQTVNVGTVSAQVHDLHNLQESVLKTKQEACSVLPEISGAASHPKITEVLLERNSTDTALMILRWAGGVGVPHNISLRDAVTAVRARIECGLLTEAFMHHRNLCTRVKEKSFNKGSPLETADVPKGQLSYWVEVLVTEICCLCIRRNLANGMLELP</sequence>
<dbReference type="GO" id="GO:0008270">
    <property type="term" value="F:zinc ion binding"/>
    <property type="evidence" value="ECO:0007669"/>
    <property type="project" value="UniProtKB-KW"/>
</dbReference>
<name>A0A445EFC7_ARAHY</name>
<proteinExistence type="predicted"/>
<evidence type="ECO:0000256" key="5">
    <source>
        <dbReference type="ARBA" id="ARBA00023242"/>
    </source>
</evidence>
<dbReference type="PROSITE" id="PS50966">
    <property type="entry name" value="ZF_SWIM"/>
    <property type="match status" value="1"/>
</dbReference>